<comment type="caution">
    <text evidence="2">The sequence shown here is derived from an EMBL/GenBank/DDBJ whole genome shotgun (WGS) entry which is preliminary data.</text>
</comment>
<dbReference type="EMBL" id="JAOQBH010000003">
    <property type="protein sequence ID" value="KAJ4138666.1"/>
    <property type="molecule type" value="Genomic_DNA"/>
</dbReference>
<sequence>MSSRRHRSDRHRSSRHSSSRHSSNRPNDEPIAGPSNEASNEVSHWPPDRYIDPETFSDSITNRPGGIAENDPFGTGYDTIFNDPRFYPARDTHMQQSAQQAAASGRSLDSQYFTDERLMGGFVDRQQPVTYQPQYVSVEDSQAGINRMRANLHQETAELRNTQALASMQQGYYSSQAQPSASMQQGYYSSQAQPSASMQQEYHPSQNPPAEASGSGLGGVTNDPNAWYCNDCGKALAWCHLKCNSCDKRSGPRPNDRKCIKCAAPTEEKAVFCPDHMNAFRGLLTFEQKERLGEDGACKECWRYERPENLSKCSRCREKHAQWERENSKKRFDERNSQGLCGTCKQKFTQNDINMHREGKPRNCQKCVKKFNAKDKRVRENRKRR</sequence>
<feature type="region of interest" description="Disordered" evidence="1">
    <location>
        <begin position="1"/>
        <end position="79"/>
    </location>
</feature>
<evidence type="ECO:0000313" key="2">
    <source>
        <dbReference type="EMBL" id="KAJ4138666.1"/>
    </source>
</evidence>
<dbReference type="Proteomes" id="UP001152024">
    <property type="component" value="Unassembled WGS sequence"/>
</dbReference>
<name>A0ABQ8RNL0_FUSEQ</name>
<feature type="region of interest" description="Disordered" evidence="1">
    <location>
        <begin position="183"/>
        <end position="217"/>
    </location>
</feature>
<organism evidence="2 3">
    <name type="scientific">Fusarium equiseti</name>
    <name type="common">Fusarium scirpi</name>
    <dbReference type="NCBI Taxonomy" id="61235"/>
    <lineage>
        <taxon>Eukaryota</taxon>
        <taxon>Fungi</taxon>
        <taxon>Dikarya</taxon>
        <taxon>Ascomycota</taxon>
        <taxon>Pezizomycotina</taxon>
        <taxon>Sordariomycetes</taxon>
        <taxon>Hypocreomycetidae</taxon>
        <taxon>Hypocreales</taxon>
        <taxon>Nectriaceae</taxon>
        <taxon>Fusarium</taxon>
        <taxon>Fusarium incarnatum-equiseti species complex</taxon>
    </lineage>
</organism>
<evidence type="ECO:0000313" key="3">
    <source>
        <dbReference type="Proteomes" id="UP001152024"/>
    </source>
</evidence>
<proteinExistence type="predicted"/>
<evidence type="ECO:0000256" key="1">
    <source>
        <dbReference type="SAM" id="MobiDB-lite"/>
    </source>
</evidence>
<feature type="compositionally biased region" description="Low complexity" evidence="1">
    <location>
        <begin position="183"/>
        <end position="200"/>
    </location>
</feature>
<keyword evidence="3" id="KW-1185">Reference proteome</keyword>
<accession>A0ABQ8RNL0</accession>
<gene>
    <name evidence="2" type="ORF">NW768_002518</name>
</gene>
<protein>
    <submittedName>
        <fullName evidence="2">Uncharacterized protein</fullName>
    </submittedName>
</protein>
<feature type="compositionally biased region" description="Basic residues" evidence="1">
    <location>
        <begin position="1"/>
        <end position="23"/>
    </location>
</feature>
<reference evidence="2" key="1">
    <citation type="submission" date="2022-09" db="EMBL/GenBank/DDBJ databases">
        <title>Fusarium specimens isolated from Avocado Roots.</title>
        <authorList>
            <person name="Stajich J."/>
            <person name="Roper C."/>
            <person name="Heimlech-Rivalta G."/>
        </authorList>
    </citation>
    <scope>NUCLEOTIDE SEQUENCE</scope>
    <source>
        <strain evidence="2">CF00095</strain>
    </source>
</reference>